<feature type="transmembrane region" description="Helical" evidence="6">
    <location>
        <begin position="101"/>
        <end position="127"/>
    </location>
</feature>
<evidence type="ECO:0000313" key="9">
    <source>
        <dbReference type="Proteomes" id="UP000669133"/>
    </source>
</evidence>
<dbReference type="PANTHER" id="PTHR31465">
    <property type="entry name" value="PROTEIN RTA1-RELATED"/>
    <property type="match status" value="1"/>
</dbReference>
<comment type="subcellular location">
    <subcellularLocation>
        <location evidence="1">Membrane</location>
        <topology evidence="1">Multi-pass membrane protein</topology>
    </subcellularLocation>
</comment>
<dbReference type="PANTHER" id="PTHR31465:SF1">
    <property type="entry name" value="PROTEIN RTA1-RELATED"/>
    <property type="match status" value="1"/>
</dbReference>
<evidence type="ECO:0000256" key="2">
    <source>
        <dbReference type="ARBA" id="ARBA00009969"/>
    </source>
</evidence>
<keyword evidence="4 6" id="KW-1133">Transmembrane helix</keyword>
<evidence type="ECO:0000256" key="6">
    <source>
        <dbReference type="SAM" id="Phobius"/>
    </source>
</evidence>
<feature type="signal peptide" evidence="7">
    <location>
        <begin position="1"/>
        <end position="22"/>
    </location>
</feature>
<dbReference type="GeneID" id="93650408"/>
<comment type="similarity">
    <text evidence="2">Belongs to the lipid-translocating exporter (LTE) (TC 9.A.26.1) family.</text>
</comment>
<evidence type="ECO:0000313" key="8">
    <source>
        <dbReference type="EMBL" id="KAG5419899.1"/>
    </source>
</evidence>
<evidence type="ECO:0000256" key="3">
    <source>
        <dbReference type="ARBA" id="ARBA00022692"/>
    </source>
</evidence>
<dbReference type="Proteomes" id="UP000669133">
    <property type="component" value="Unassembled WGS sequence"/>
</dbReference>
<keyword evidence="9" id="KW-1185">Reference proteome</keyword>
<keyword evidence="5 6" id="KW-0472">Membrane</keyword>
<proteinExistence type="inferred from homology"/>
<name>A0A8H8DBJ8_9ASCO</name>
<keyword evidence="7" id="KW-0732">Signal</keyword>
<dbReference type="OrthoDB" id="3358017at2759"/>
<feature type="chain" id="PRO_5034462970" evidence="7">
    <location>
        <begin position="23"/>
        <end position="238"/>
    </location>
</feature>
<evidence type="ECO:0000256" key="7">
    <source>
        <dbReference type="SAM" id="SignalP"/>
    </source>
</evidence>
<protein>
    <submittedName>
        <fullName evidence="8">Uncharacterized protein</fullName>
    </submittedName>
</protein>
<feature type="transmembrane region" description="Helical" evidence="6">
    <location>
        <begin position="148"/>
        <end position="166"/>
    </location>
</feature>
<evidence type="ECO:0000256" key="5">
    <source>
        <dbReference type="ARBA" id="ARBA00023136"/>
    </source>
</evidence>
<feature type="transmembrane region" description="Helical" evidence="6">
    <location>
        <begin position="32"/>
        <end position="52"/>
    </location>
</feature>
<accession>A0A8H8DBJ8</accession>
<organism evidence="8 9">
    <name type="scientific">Candida metapsilosis</name>
    <dbReference type="NCBI Taxonomy" id="273372"/>
    <lineage>
        <taxon>Eukaryota</taxon>
        <taxon>Fungi</taxon>
        <taxon>Dikarya</taxon>
        <taxon>Ascomycota</taxon>
        <taxon>Saccharomycotina</taxon>
        <taxon>Pichiomycetes</taxon>
        <taxon>Debaryomycetaceae</taxon>
        <taxon>Candida/Lodderomyces clade</taxon>
        <taxon>Candida</taxon>
    </lineage>
</organism>
<dbReference type="EMBL" id="JAEOAQ010000002">
    <property type="protein sequence ID" value="KAG5419899.1"/>
    <property type="molecule type" value="Genomic_DNA"/>
</dbReference>
<dbReference type="InterPro" id="IPR007568">
    <property type="entry name" value="RTA1"/>
</dbReference>
<gene>
    <name evidence="8" type="ORF">I9W82_001779</name>
</gene>
<feature type="transmembrane region" description="Helical" evidence="6">
    <location>
        <begin position="73"/>
        <end position="95"/>
    </location>
</feature>
<dbReference type="Pfam" id="PF04479">
    <property type="entry name" value="RTA1"/>
    <property type="match status" value="1"/>
</dbReference>
<evidence type="ECO:0000256" key="4">
    <source>
        <dbReference type="ARBA" id="ARBA00022989"/>
    </source>
</evidence>
<evidence type="ECO:0000256" key="1">
    <source>
        <dbReference type="ARBA" id="ARBA00004141"/>
    </source>
</evidence>
<reference evidence="8 9" key="1">
    <citation type="submission" date="2020-12" db="EMBL/GenBank/DDBJ databases">
        <title>Effect of drift, selection, and recombination on the evolution of hybrid genomes in Candida yeast pathogens.</title>
        <authorList>
            <person name="Mixao V."/>
            <person name="Ksiezopolska E."/>
            <person name="Saus E."/>
            <person name="Boekhout T."/>
            <person name="Gacser A."/>
            <person name="Gabaldon T."/>
        </authorList>
    </citation>
    <scope>NUCLEOTIDE SEQUENCE [LARGE SCALE GENOMIC DNA]</scope>
    <source>
        <strain evidence="8 9">BP57</strain>
    </source>
</reference>
<dbReference type="AlphaFoldDB" id="A0A8H8DBJ8"/>
<dbReference type="GO" id="GO:0016020">
    <property type="term" value="C:membrane"/>
    <property type="evidence" value="ECO:0007669"/>
    <property type="project" value="UniProtKB-SubCell"/>
</dbReference>
<keyword evidence="3 6" id="KW-0812">Transmembrane</keyword>
<sequence length="238" mass="26899">MFWKRSWHMLWLIIGTILELSAFFQNSAGHGVQSVQVIIAPIFIAASVYVSFSGLLKKLEIDKVGFNRRAQSFLFIIGDIISFGLQIAGVVLQMIEDDKSLGQGLIITGFVIQIVSFCCFVILVISAHRKINNCMVQASMTGYYNWRNYFKILYTLATFFFIRNIFRLVEYVQGYGGYIFNHAVFAYIFDAAPMAIVCVILVIMHPGFVYAAVTKFMMESKGFQYENGRGDGSSIEMA</sequence>
<feature type="transmembrane region" description="Helical" evidence="6">
    <location>
        <begin position="186"/>
        <end position="213"/>
    </location>
</feature>
<dbReference type="RefSeq" id="XP_067549015.1">
    <property type="nucleotide sequence ID" value="XM_067690561.1"/>
</dbReference>
<comment type="caution">
    <text evidence="8">The sequence shown here is derived from an EMBL/GenBank/DDBJ whole genome shotgun (WGS) entry which is preliminary data.</text>
</comment>